<comment type="function">
    <text evidence="1">General regulator of phagocytosis. Required to uptake Gram negative bacterium by macrophages.</text>
</comment>
<protein>
    <submittedName>
        <fullName evidence="11">Uncharacterized protein</fullName>
    </submittedName>
</protein>
<dbReference type="InterPro" id="IPR010876">
    <property type="entry name" value="C1orf43"/>
</dbReference>
<reference evidence="11" key="1">
    <citation type="submission" date="2022-11" db="EMBL/GenBank/DDBJ databases">
        <title>Centuries of genome instability and evolution in soft-shell clam transmissible cancer (bioRxiv).</title>
        <authorList>
            <person name="Hart S.F.M."/>
            <person name="Yonemitsu M.A."/>
            <person name="Giersch R.M."/>
            <person name="Beal B.F."/>
            <person name="Arriagada G."/>
            <person name="Davis B.W."/>
            <person name="Ostrander E.A."/>
            <person name="Goff S.P."/>
            <person name="Metzger M.J."/>
        </authorList>
    </citation>
    <scope>NUCLEOTIDE SEQUENCE</scope>
    <source>
        <strain evidence="11">MELC-2E11</strain>
        <tissue evidence="11">Siphon/mantle</tissue>
    </source>
</reference>
<organism evidence="11 12">
    <name type="scientific">Mya arenaria</name>
    <name type="common">Soft-shell clam</name>
    <dbReference type="NCBI Taxonomy" id="6604"/>
    <lineage>
        <taxon>Eukaryota</taxon>
        <taxon>Metazoa</taxon>
        <taxon>Spiralia</taxon>
        <taxon>Lophotrochozoa</taxon>
        <taxon>Mollusca</taxon>
        <taxon>Bivalvia</taxon>
        <taxon>Autobranchia</taxon>
        <taxon>Heteroconchia</taxon>
        <taxon>Euheterodonta</taxon>
        <taxon>Imparidentia</taxon>
        <taxon>Neoheterodontei</taxon>
        <taxon>Myida</taxon>
        <taxon>Myoidea</taxon>
        <taxon>Myidae</taxon>
        <taxon>Mya</taxon>
    </lineage>
</organism>
<dbReference type="PANTHER" id="PTHR21425:SF2">
    <property type="entry name" value="PROTEIN C1ORF43"/>
    <property type="match status" value="1"/>
</dbReference>
<dbReference type="Pfam" id="PF07406">
    <property type="entry name" value="NICE-3"/>
    <property type="match status" value="1"/>
</dbReference>
<keyword evidence="12" id="KW-1185">Reference proteome</keyword>
<evidence type="ECO:0000256" key="3">
    <source>
        <dbReference type="ARBA" id="ARBA00004173"/>
    </source>
</evidence>
<feature type="region of interest" description="Disordered" evidence="10">
    <location>
        <begin position="124"/>
        <end position="189"/>
    </location>
</feature>
<evidence type="ECO:0000313" key="12">
    <source>
        <dbReference type="Proteomes" id="UP001164746"/>
    </source>
</evidence>
<evidence type="ECO:0000256" key="5">
    <source>
        <dbReference type="ARBA" id="ARBA00022692"/>
    </source>
</evidence>
<comment type="subcellular location">
    <subcellularLocation>
        <location evidence="4">Golgi apparatus</location>
    </subcellularLocation>
    <subcellularLocation>
        <location evidence="2">Membrane</location>
        <topology evidence="2">Single-pass membrane protein</topology>
    </subcellularLocation>
    <subcellularLocation>
        <location evidence="3">Mitochondrion</location>
    </subcellularLocation>
</comment>
<feature type="compositionally biased region" description="Polar residues" evidence="10">
    <location>
        <begin position="154"/>
        <end position="168"/>
    </location>
</feature>
<name>A0ABY7DUI3_MYAAR</name>
<evidence type="ECO:0000313" key="11">
    <source>
        <dbReference type="EMBL" id="WAR00252.1"/>
    </source>
</evidence>
<evidence type="ECO:0000256" key="7">
    <source>
        <dbReference type="ARBA" id="ARBA00023034"/>
    </source>
</evidence>
<accession>A0ABY7DUI3</accession>
<evidence type="ECO:0000256" key="2">
    <source>
        <dbReference type="ARBA" id="ARBA00004167"/>
    </source>
</evidence>
<gene>
    <name evidence="11" type="ORF">MAR_024624</name>
</gene>
<evidence type="ECO:0000256" key="1">
    <source>
        <dbReference type="ARBA" id="ARBA00002620"/>
    </source>
</evidence>
<keyword evidence="9" id="KW-0472">Membrane</keyword>
<dbReference type="EMBL" id="CP111014">
    <property type="protein sequence ID" value="WAR00252.1"/>
    <property type="molecule type" value="Genomic_DNA"/>
</dbReference>
<keyword evidence="8" id="KW-0496">Mitochondrion</keyword>
<evidence type="ECO:0000256" key="8">
    <source>
        <dbReference type="ARBA" id="ARBA00023128"/>
    </source>
</evidence>
<evidence type="ECO:0000256" key="4">
    <source>
        <dbReference type="ARBA" id="ARBA00004555"/>
    </source>
</evidence>
<dbReference type="PANTHER" id="PTHR21425">
    <property type="entry name" value="NICE-3"/>
    <property type="match status" value="1"/>
</dbReference>
<evidence type="ECO:0000256" key="9">
    <source>
        <dbReference type="ARBA" id="ARBA00023136"/>
    </source>
</evidence>
<keyword evidence="6" id="KW-1133">Transmembrane helix</keyword>
<sequence length="208" mass="23705">MKSEEEQSMRAEITRRLERVPEIKHEPKLLNPTIEQAAKSSNNHYYYRMKAVDAFTKFDECLRQDVPAACRHPKYSMRDYLTTIYPVYLSTAPPELINSLEQGIKMKNEANIEQMKQLPTVDTEVKLKSSHKGIGKTKTSIPYNHMTSDKHSSRGQTRYRTRANSSEQAGLLESAPSSQRSSIEGLVTAHDSSENVRLVEVNMNTMPT</sequence>
<evidence type="ECO:0000256" key="10">
    <source>
        <dbReference type="SAM" id="MobiDB-lite"/>
    </source>
</evidence>
<keyword evidence="7" id="KW-0333">Golgi apparatus</keyword>
<keyword evidence="5" id="KW-0812">Transmembrane</keyword>
<evidence type="ECO:0000256" key="6">
    <source>
        <dbReference type="ARBA" id="ARBA00022989"/>
    </source>
</evidence>
<dbReference type="Proteomes" id="UP001164746">
    <property type="component" value="Chromosome 3"/>
</dbReference>
<feature type="compositionally biased region" description="Polar residues" evidence="10">
    <location>
        <begin position="137"/>
        <end position="146"/>
    </location>
</feature>
<proteinExistence type="predicted"/>